<dbReference type="VEuPathDB" id="FungiDB:HpaG814289"/>
<protein>
    <submittedName>
        <fullName evidence="1">Uncharacterized protein</fullName>
    </submittedName>
</protein>
<dbReference type="EnsemblProtists" id="HpaT814289">
    <property type="protein sequence ID" value="HpaP814289"/>
    <property type="gene ID" value="HpaG814289"/>
</dbReference>
<dbReference type="eggNOG" id="ENOG502S0AK">
    <property type="taxonomic scope" value="Eukaryota"/>
</dbReference>
<sequence length="205" mass="22701">MPIFMRRSPRPRKPAIIPARPALAPNAISRLPLASKRYVLSAKSAGSGTCLTPTITLAAVRSSDTVAPARKYCSSENTRAVDGCTTAQPRYFTFRDFLSETEVASFFDWSHTEQVIKVEQYLDFLGQRPDTTHFTASSKASVSFAKLDETAVTGGSTGTATAGRTDSQRVRRFRHRSGILATKKIEFGCRQHCRRDRSYVHHGTQ</sequence>
<dbReference type="AlphaFoldDB" id="M4C5B4"/>
<evidence type="ECO:0000313" key="1">
    <source>
        <dbReference type="EnsemblProtists" id="HpaP814289"/>
    </source>
</evidence>
<dbReference type="HOGENOM" id="CLU_1339749_0_0_1"/>
<name>M4C5B4_HYAAE</name>
<keyword evidence="2" id="KW-1185">Reference proteome</keyword>
<dbReference type="Proteomes" id="UP000011713">
    <property type="component" value="Unassembled WGS sequence"/>
</dbReference>
<dbReference type="InParanoid" id="M4C5B4"/>
<reference evidence="2" key="1">
    <citation type="journal article" date="2010" name="Science">
        <title>Signatures of adaptation to obligate biotrophy in the Hyaloperonospora arabidopsidis genome.</title>
        <authorList>
            <person name="Baxter L."/>
            <person name="Tripathy S."/>
            <person name="Ishaque N."/>
            <person name="Boot N."/>
            <person name="Cabral A."/>
            <person name="Kemen E."/>
            <person name="Thines M."/>
            <person name="Ah-Fong A."/>
            <person name="Anderson R."/>
            <person name="Badejoko W."/>
            <person name="Bittner-Eddy P."/>
            <person name="Boore J.L."/>
            <person name="Chibucos M.C."/>
            <person name="Coates M."/>
            <person name="Dehal P."/>
            <person name="Delehaunty K."/>
            <person name="Dong S."/>
            <person name="Downton P."/>
            <person name="Dumas B."/>
            <person name="Fabro G."/>
            <person name="Fronick C."/>
            <person name="Fuerstenberg S.I."/>
            <person name="Fulton L."/>
            <person name="Gaulin E."/>
            <person name="Govers F."/>
            <person name="Hughes L."/>
            <person name="Humphray S."/>
            <person name="Jiang R.H."/>
            <person name="Judelson H."/>
            <person name="Kamoun S."/>
            <person name="Kyung K."/>
            <person name="Meijer H."/>
            <person name="Minx P."/>
            <person name="Morris P."/>
            <person name="Nelson J."/>
            <person name="Phuntumart V."/>
            <person name="Qutob D."/>
            <person name="Rehmany A."/>
            <person name="Rougon-Cardoso A."/>
            <person name="Ryden P."/>
            <person name="Torto-Alalibo T."/>
            <person name="Studholme D."/>
            <person name="Wang Y."/>
            <person name="Win J."/>
            <person name="Wood J."/>
            <person name="Clifton S.W."/>
            <person name="Rogers J."/>
            <person name="Van den Ackerveken G."/>
            <person name="Jones J.D."/>
            <person name="McDowell J.M."/>
            <person name="Beynon J."/>
            <person name="Tyler B.M."/>
        </authorList>
    </citation>
    <scope>NUCLEOTIDE SEQUENCE [LARGE SCALE GENOMIC DNA]</scope>
    <source>
        <strain evidence="2">Emoy2</strain>
    </source>
</reference>
<organism evidence="1 2">
    <name type="scientific">Hyaloperonospora arabidopsidis (strain Emoy2)</name>
    <name type="common">Downy mildew agent</name>
    <name type="synonym">Peronospora arabidopsidis</name>
    <dbReference type="NCBI Taxonomy" id="559515"/>
    <lineage>
        <taxon>Eukaryota</taxon>
        <taxon>Sar</taxon>
        <taxon>Stramenopiles</taxon>
        <taxon>Oomycota</taxon>
        <taxon>Peronosporomycetes</taxon>
        <taxon>Peronosporales</taxon>
        <taxon>Peronosporaceae</taxon>
        <taxon>Hyaloperonospora</taxon>
    </lineage>
</organism>
<proteinExistence type="predicted"/>
<evidence type="ECO:0000313" key="2">
    <source>
        <dbReference type="Proteomes" id="UP000011713"/>
    </source>
</evidence>
<accession>M4C5B4</accession>
<reference evidence="1" key="2">
    <citation type="submission" date="2015-06" db="UniProtKB">
        <authorList>
            <consortium name="EnsemblProtists"/>
        </authorList>
    </citation>
    <scope>IDENTIFICATION</scope>
    <source>
        <strain evidence="1">Emoy2</strain>
    </source>
</reference>
<dbReference type="EMBL" id="ABWE02009681">
    <property type="status" value="NOT_ANNOTATED_CDS"/>
    <property type="molecule type" value="Genomic_DNA"/>
</dbReference>